<dbReference type="PANTHER" id="PTHR37984:SF5">
    <property type="entry name" value="PROTEIN NYNRIN-LIKE"/>
    <property type="match status" value="1"/>
</dbReference>
<dbReference type="Proteomes" id="UP000031668">
    <property type="component" value="Unassembled WGS sequence"/>
</dbReference>
<gene>
    <name evidence="2" type="ORF">RF11_05787</name>
</gene>
<dbReference type="PANTHER" id="PTHR37984">
    <property type="entry name" value="PROTEIN CBG26694"/>
    <property type="match status" value="1"/>
</dbReference>
<comment type="caution">
    <text evidence="2">The sequence shown here is derived from an EMBL/GenBank/DDBJ whole genome shotgun (WGS) entry which is preliminary data.</text>
</comment>
<dbReference type="Gene3D" id="3.30.70.270">
    <property type="match status" value="1"/>
</dbReference>
<evidence type="ECO:0000313" key="2">
    <source>
        <dbReference type="EMBL" id="KII61070.1"/>
    </source>
</evidence>
<dbReference type="Pfam" id="PF00078">
    <property type="entry name" value="RVT_1"/>
    <property type="match status" value="1"/>
</dbReference>
<feature type="domain" description="Reverse transcriptase" evidence="1">
    <location>
        <begin position="7"/>
        <end position="80"/>
    </location>
</feature>
<organism evidence="2 3">
    <name type="scientific">Thelohanellus kitauei</name>
    <name type="common">Myxosporean</name>
    <dbReference type="NCBI Taxonomy" id="669202"/>
    <lineage>
        <taxon>Eukaryota</taxon>
        <taxon>Metazoa</taxon>
        <taxon>Cnidaria</taxon>
        <taxon>Myxozoa</taxon>
        <taxon>Myxosporea</taxon>
        <taxon>Bivalvulida</taxon>
        <taxon>Platysporina</taxon>
        <taxon>Myxobolidae</taxon>
        <taxon>Thelohanellus</taxon>
    </lineage>
</organism>
<proteinExistence type="predicted"/>
<dbReference type="Gene3D" id="3.10.10.10">
    <property type="entry name" value="HIV Type 1 Reverse Transcriptase, subunit A, domain 1"/>
    <property type="match status" value="1"/>
</dbReference>
<dbReference type="OMA" id="SDESHIH"/>
<protein>
    <submittedName>
        <fullName evidence="2">Retrovirus-related Pol polyprotein from transposon 17.6</fullName>
    </submittedName>
</protein>
<reference evidence="2 3" key="1">
    <citation type="journal article" date="2014" name="Genome Biol. Evol.">
        <title>The genome of the myxosporean Thelohanellus kitauei shows adaptations to nutrient acquisition within its fish host.</title>
        <authorList>
            <person name="Yang Y."/>
            <person name="Xiong J."/>
            <person name="Zhou Z."/>
            <person name="Huo F."/>
            <person name="Miao W."/>
            <person name="Ran C."/>
            <person name="Liu Y."/>
            <person name="Zhang J."/>
            <person name="Feng J."/>
            <person name="Wang M."/>
            <person name="Wang M."/>
            <person name="Wang L."/>
            <person name="Yao B."/>
        </authorList>
    </citation>
    <scope>NUCLEOTIDE SEQUENCE [LARGE SCALE GENOMIC DNA]</scope>
    <source>
        <strain evidence="2">Wuqing</strain>
    </source>
</reference>
<sequence>MRLAISTHRGTYQQTRLNVGIKSSPGYFQNIMSKLTSDLKRVSVYLDDILVTGSSDESHIHNLECLPKRLEENGLQYNLTRLVYLDQTIPIDGISKGPNIDPIL</sequence>
<keyword evidence="3" id="KW-1185">Reference proteome</keyword>
<evidence type="ECO:0000259" key="1">
    <source>
        <dbReference type="Pfam" id="PF00078"/>
    </source>
</evidence>
<dbReference type="EMBL" id="JWZT01005379">
    <property type="protein sequence ID" value="KII61070.1"/>
    <property type="molecule type" value="Genomic_DNA"/>
</dbReference>
<dbReference type="AlphaFoldDB" id="A0A0C2M1Y9"/>
<dbReference type="OrthoDB" id="6019648at2759"/>
<evidence type="ECO:0000313" key="3">
    <source>
        <dbReference type="Proteomes" id="UP000031668"/>
    </source>
</evidence>
<name>A0A0C2M1Y9_THEKT</name>
<dbReference type="InterPro" id="IPR000477">
    <property type="entry name" value="RT_dom"/>
</dbReference>
<dbReference type="SUPFAM" id="SSF56672">
    <property type="entry name" value="DNA/RNA polymerases"/>
    <property type="match status" value="1"/>
</dbReference>
<dbReference type="InterPro" id="IPR050951">
    <property type="entry name" value="Retrovirus_Pol_polyprotein"/>
</dbReference>
<accession>A0A0C2M1Y9</accession>
<dbReference type="InterPro" id="IPR043502">
    <property type="entry name" value="DNA/RNA_pol_sf"/>
</dbReference>
<dbReference type="InterPro" id="IPR043128">
    <property type="entry name" value="Rev_trsase/Diguanyl_cyclase"/>
</dbReference>